<protein>
    <submittedName>
        <fullName evidence="10">Cytochrome c2</fullName>
    </submittedName>
</protein>
<keyword evidence="8" id="KW-1133">Transmembrane helix</keyword>
<evidence type="ECO:0000256" key="2">
    <source>
        <dbReference type="ARBA" id="ARBA00022617"/>
    </source>
</evidence>
<keyword evidence="3 6" id="KW-0479">Metal-binding</keyword>
<keyword evidence="2 6" id="KW-0349">Heme</keyword>
<dbReference type="PANTHER" id="PTHR11961">
    <property type="entry name" value="CYTOCHROME C"/>
    <property type="match status" value="1"/>
</dbReference>
<evidence type="ECO:0000256" key="5">
    <source>
        <dbReference type="ARBA" id="ARBA00023004"/>
    </source>
</evidence>
<dbReference type="Proteomes" id="UP000243106">
    <property type="component" value="Unassembled WGS sequence"/>
</dbReference>
<dbReference type="STRING" id="93684.SAMN05421853_102448"/>
<proteinExistence type="predicted"/>
<dbReference type="Gene3D" id="1.10.760.10">
    <property type="entry name" value="Cytochrome c-like domain"/>
    <property type="match status" value="1"/>
</dbReference>
<feature type="compositionally biased region" description="Acidic residues" evidence="7">
    <location>
        <begin position="102"/>
        <end position="114"/>
    </location>
</feature>
<name>A0A1I5WMS5_9RHOB</name>
<evidence type="ECO:0000256" key="4">
    <source>
        <dbReference type="ARBA" id="ARBA00022982"/>
    </source>
</evidence>
<feature type="region of interest" description="Disordered" evidence="7">
    <location>
        <begin position="41"/>
        <end position="226"/>
    </location>
</feature>
<feature type="compositionally biased region" description="Low complexity" evidence="7">
    <location>
        <begin position="215"/>
        <end position="226"/>
    </location>
</feature>
<dbReference type="InterPro" id="IPR036909">
    <property type="entry name" value="Cyt_c-like_dom_sf"/>
</dbReference>
<dbReference type="AlphaFoldDB" id="A0A1I5WMS5"/>
<feature type="compositionally biased region" description="Acidic residues" evidence="7">
    <location>
        <begin position="173"/>
        <end position="195"/>
    </location>
</feature>
<evidence type="ECO:0000313" key="10">
    <source>
        <dbReference type="EMBL" id="SFQ20990.1"/>
    </source>
</evidence>
<dbReference type="GO" id="GO:0020037">
    <property type="term" value="F:heme binding"/>
    <property type="evidence" value="ECO:0007669"/>
    <property type="project" value="InterPro"/>
</dbReference>
<keyword evidence="4" id="KW-0249">Electron transport</keyword>
<evidence type="ECO:0000256" key="3">
    <source>
        <dbReference type="ARBA" id="ARBA00022723"/>
    </source>
</evidence>
<dbReference type="InterPro" id="IPR009056">
    <property type="entry name" value="Cyt_c-like_dom"/>
</dbReference>
<feature type="compositionally biased region" description="Low complexity" evidence="7">
    <location>
        <begin position="159"/>
        <end position="172"/>
    </location>
</feature>
<evidence type="ECO:0000256" key="6">
    <source>
        <dbReference type="PROSITE-ProRule" id="PRU00433"/>
    </source>
</evidence>
<dbReference type="GO" id="GO:0046872">
    <property type="term" value="F:metal ion binding"/>
    <property type="evidence" value="ECO:0007669"/>
    <property type="project" value="UniProtKB-KW"/>
</dbReference>
<keyword evidence="5 6" id="KW-0408">Iron</keyword>
<feature type="compositionally biased region" description="Acidic residues" evidence="7">
    <location>
        <begin position="123"/>
        <end position="158"/>
    </location>
</feature>
<feature type="domain" description="Cytochrome c" evidence="9">
    <location>
        <begin position="237"/>
        <end position="337"/>
    </location>
</feature>
<dbReference type="PROSITE" id="PS51007">
    <property type="entry name" value="CYTC"/>
    <property type="match status" value="1"/>
</dbReference>
<evidence type="ECO:0000259" key="9">
    <source>
        <dbReference type="PROSITE" id="PS51007"/>
    </source>
</evidence>
<dbReference type="SUPFAM" id="SSF46626">
    <property type="entry name" value="Cytochrome c"/>
    <property type="match status" value="1"/>
</dbReference>
<feature type="transmembrane region" description="Helical" evidence="8">
    <location>
        <begin position="12"/>
        <end position="32"/>
    </location>
</feature>
<organism evidence="10 11">
    <name type="scientific">Roseivivax halotolerans</name>
    <dbReference type="NCBI Taxonomy" id="93684"/>
    <lineage>
        <taxon>Bacteria</taxon>
        <taxon>Pseudomonadati</taxon>
        <taxon>Pseudomonadota</taxon>
        <taxon>Alphaproteobacteria</taxon>
        <taxon>Rhodobacterales</taxon>
        <taxon>Roseobacteraceae</taxon>
        <taxon>Roseivivax</taxon>
    </lineage>
</organism>
<evidence type="ECO:0000313" key="11">
    <source>
        <dbReference type="Proteomes" id="UP000243106"/>
    </source>
</evidence>
<evidence type="ECO:0000256" key="7">
    <source>
        <dbReference type="SAM" id="MobiDB-lite"/>
    </source>
</evidence>
<dbReference type="InterPro" id="IPR002327">
    <property type="entry name" value="Cyt_c_1A/1B"/>
</dbReference>
<dbReference type="GO" id="GO:0009055">
    <property type="term" value="F:electron transfer activity"/>
    <property type="evidence" value="ECO:0007669"/>
    <property type="project" value="InterPro"/>
</dbReference>
<sequence length="338" mass="35127">MFKDMDNFDQGVFGAICVFGGALVLAAAWFALVVPDPQMADEGSRNAAVETASAETDEVAQEPDTEQEAAPEETETAASDEADAPAEETETAAADEAGAPAEETETAAADEADAPAEGTETAAADEAETPAEETETAASDEADAPAEETETAAADEADAPAQETETAAAEEPSASEDTDAAAADEGEAATEDTETADASSSDDAASEVEAEDSTEASSEGGASDGAWPEAQMAFLDGDAEAGSQTWNQCRACHVADQEQNRVGPHLVNSIGRDIASIEGYNYSSALQDLQGEQWTPEAMDAWLTNPRDYAPGTKMSYPGLRDEADRRDLLAYLWSLQN</sequence>
<dbReference type="PRINTS" id="PR00604">
    <property type="entry name" value="CYTCHRMECIAB"/>
</dbReference>
<keyword evidence="11" id="KW-1185">Reference proteome</keyword>
<feature type="compositionally biased region" description="Low complexity" evidence="7">
    <location>
        <begin position="91"/>
        <end position="101"/>
    </location>
</feature>
<reference evidence="11" key="1">
    <citation type="submission" date="2016-10" db="EMBL/GenBank/DDBJ databases">
        <authorList>
            <person name="Varghese N."/>
            <person name="Submissions S."/>
        </authorList>
    </citation>
    <scope>NUCLEOTIDE SEQUENCE [LARGE SCALE GENOMIC DNA]</scope>
    <source>
        <strain evidence="11">JCM 10271</strain>
    </source>
</reference>
<accession>A0A1I5WMS5</accession>
<gene>
    <name evidence="10" type="ORF">SAMN05421853_102448</name>
</gene>
<keyword evidence="8" id="KW-0472">Membrane</keyword>
<keyword evidence="8" id="KW-0812">Transmembrane</keyword>
<evidence type="ECO:0000256" key="8">
    <source>
        <dbReference type="SAM" id="Phobius"/>
    </source>
</evidence>
<feature type="compositionally biased region" description="Acidic residues" evidence="7">
    <location>
        <begin position="55"/>
        <end position="90"/>
    </location>
</feature>
<keyword evidence="1" id="KW-0813">Transport</keyword>
<dbReference type="EMBL" id="FOXV01000002">
    <property type="protein sequence ID" value="SFQ20990.1"/>
    <property type="molecule type" value="Genomic_DNA"/>
</dbReference>
<feature type="compositionally biased region" description="Acidic residues" evidence="7">
    <location>
        <begin position="204"/>
        <end position="214"/>
    </location>
</feature>
<evidence type="ECO:0000256" key="1">
    <source>
        <dbReference type="ARBA" id="ARBA00022448"/>
    </source>
</evidence>
<dbReference type="Pfam" id="PF00034">
    <property type="entry name" value="Cytochrom_C"/>
    <property type="match status" value="1"/>
</dbReference>